<evidence type="ECO:0000313" key="14">
    <source>
        <dbReference type="Proteomes" id="UP000006039"/>
    </source>
</evidence>
<feature type="region of interest" description="Disordered" evidence="11">
    <location>
        <begin position="42"/>
        <end position="64"/>
    </location>
</feature>
<dbReference type="GeneID" id="20347341"/>
<evidence type="ECO:0000256" key="10">
    <source>
        <dbReference type="ARBA" id="ARBA00029983"/>
    </source>
</evidence>
<dbReference type="GO" id="GO:0005737">
    <property type="term" value="C:cytoplasm"/>
    <property type="evidence" value="ECO:0007669"/>
    <property type="project" value="TreeGrafter"/>
</dbReference>
<evidence type="ECO:0000313" key="13">
    <source>
        <dbReference type="EnsemblFungi" id="EJT76969"/>
    </source>
</evidence>
<feature type="compositionally biased region" description="Pro residues" evidence="11">
    <location>
        <begin position="116"/>
        <end position="131"/>
    </location>
</feature>
<proteinExistence type="inferred from homology"/>
<dbReference type="eggNOG" id="KOG2412">
    <property type="taxonomic scope" value="Eukaryota"/>
</dbReference>
<keyword evidence="3" id="KW-0813">Transport</keyword>
<feature type="region of interest" description="Disordered" evidence="11">
    <location>
        <begin position="1"/>
        <end position="27"/>
    </location>
</feature>
<evidence type="ECO:0000256" key="5">
    <source>
        <dbReference type="ARBA" id="ARBA00022927"/>
    </source>
</evidence>
<dbReference type="Proteomes" id="UP000006039">
    <property type="component" value="Unassembled WGS sequence"/>
</dbReference>
<organism evidence="12">
    <name type="scientific">Gaeumannomyces tritici (strain R3-111a-1)</name>
    <name type="common">Wheat and barley take-all root rot fungus</name>
    <name type="synonym">Gaeumannomyces graminis var. tritici</name>
    <dbReference type="NCBI Taxonomy" id="644352"/>
    <lineage>
        <taxon>Eukaryota</taxon>
        <taxon>Fungi</taxon>
        <taxon>Dikarya</taxon>
        <taxon>Ascomycota</taxon>
        <taxon>Pezizomycotina</taxon>
        <taxon>Sordariomycetes</taxon>
        <taxon>Sordariomycetidae</taxon>
        <taxon>Magnaporthales</taxon>
        <taxon>Magnaporthaceae</taxon>
        <taxon>Gaeumannomyces</taxon>
    </lineage>
</organism>
<dbReference type="RefSeq" id="XP_009222969.1">
    <property type="nucleotide sequence ID" value="XM_009224705.1"/>
</dbReference>
<dbReference type="OrthoDB" id="420884at2759"/>
<reference evidence="13" key="5">
    <citation type="submission" date="2018-04" db="UniProtKB">
        <authorList>
            <consortium name="EnsemblFungi"/>
        </authorList>
    </citation>
    <scope>IDENTIFICATION</scope>
    <source>
        <strain evidence="13">R3-111a-1</strain>
    </source>
</reference>
<dbReference type="GO" id="GO:0005543">
    <property type="term" value="F:phospholipid binding"/>
    <property type="evidence" value="ECO:0007669"/>
    <property type="project" value="TreeGrafter"/>
</dbReference>
<keyword evidence="4" id="KW-0509">mRNA transport</keyword>
<evidence type="ECO:0000313" key="12">
    <source>
        <dbReference type="EMBL" id="EJT76969.1"/>
    </source>
</evidence>
<dbReference type="AlphaFoldDB" id="J3P036"/>
<dbReference type="GO" id="GO:0015031">
    <property type="term" value="P:protein transport"/>
    <property type="evidence" value="ECO:0007669"/>
    <property type="project" value="UniProtKB-KW"/>
</dbReference>
<dbReference type="PANTHER" id="PTHR12960">
    <property type="entry name" value="GLE-1-RELATED"/>
    <property type="match status" value="1"/>
</dbReference>
<reference evidence="12" key="2">
    <citation type="submission" date="2010-07" db="EMBL/GenBank/DDBJ databases">
        <authorList>
            <consortium name="The Broad Institute Genome Sequencing Platform"/>
            <consortium name="Broad Institute Genome Sequencing Center for Infectious Disease"/>
            <person name="Ma L.-J."/>
            <person name="Dead R."/>
            <person name="Young S."/>
            <person name="Zeng Q."/>
            <person name="Koehrsen M."/>
            <person name="Alvarado L."/>
            <person name="Berlin A."/>
            <person name="Chapman S.B."/>
            <person name="Chen Z."/>
            <person name="Freedman E."/>
            <person name="Gellesch M."/>
            <person name="Goldberg J."/>
            <person name="Griggs A."/>
            <person name="Gujja S."/>
            <person name="Heilman E.R."/>
            <person name="Heiman D."/>
            <person name="Hepburn T."/>
            <person name="Howarth C."/>
            <person name="Jen D."/>
            <person name="Larson L."/>
            <person name="Mehta T."/>
            <person name="Neiman D."/>
            <person name="Pearson M."/>
            <person name="Roberts A."/>
            <person name="Saif S."/>
            <person name="Shea T."/>
            <person name="Shenoy N."/>
            <person name="Sisk P."/>
            <person name="Stolte C."/>
            <person name="Sykes S."/>
            <person name="Walk T."/>
            <person name="White J."/>
            <person name="Yandava C."/>
            <person name="Haas B."/>
            <person name="Nusbaum C."/>
            <person name="Birren B."/>
        </authorList>
    </citation>
    <scope>NUCLEOTIDE SEQUENCE</scope>
    <source>
        <strain evidence="12">R3-111a-1</strain>
    </source>
</reference>
<dbReference type="STRING" id="644352.J3P036"/>
<evidence type="ECO:0000256" key="1">
    <source>
        <dbReference type="ARBA" id="ARBA00004567"/>
    </source>
</evidence>
<dbReference type="GO" id="GO:0044614">
    <property type="term" value="C:nuclear pore cytoplasmic filaments"/>
    <property type="evidence" value="ECO:0007669"/>
    <property type="project" value="TreeGrafter"/>
</dbReference>
<evidence type="ECO:0000256" key="8">
    <source>
        <dbReference type="ARBA" id="ARBA00023242"/>
    </source>
</evidence>
<reference evidence="13" key="4">
    <citation type="journal article" date="2015" name="G3 (Bethesda)">
        <title>Genome sequences of three phytopathogenic species of the Magnaporthaceae family of fungi.</title>
        <authorList>
            <person name="Okagaki L.H."/>
            <person name="Nunes C.C."/>
            <person name="Sailsbery J."/>
            <person name="Clay B."/>
            <person name="Brown D."/>
            <person name="John T."/>
            <person name="Oh Y."/>
            <person name="Young N."/>
            <person name="Fitzgerald M."/>
            <person name="Haas B.J."/>
            <person name="Zeng Q."/>
            <person name="Young S."/>
            <person name="Adiconis X."/>
            <person name="Fan L."/>
            <person name="Levin J.Z."/>
            <person name="Mitchell T.K."/>
            <person name="Okubara P.A."/>
            <person name="Farman M.L."/>
            <person name="Kohn L.M."/>
            <person name="Birren B."/>
            <person name="Ma L.-J."/>
            <person name="Dean R.A."/>
        </authorList>
    </citation>
    <scope>NUCLEOTIDE SEQUENCE</scope>
    <source>
        <strain evidence="13">R3-111a-1</strain>
    </source>
</reference>
<gene>
    <name evidence="13" type="primary">20347341</name>
    <name evidence="12" type="ORF">GGTG_06883</name>
</gene>
<dbReference type="InterPro" id="IPR038506">
    <property type="entry name" value="GLE1-like_sf"/>
</dbReference>
<sequence>MANSSPPAARIPTQDTRAVDNRTAHPWGSTIDLTLEDLRIEDRNTEESHQRSLAQAKRDHEGLRKTAIEVLKHYHLQEEQRRVQIEQQQQEDRLRAEARLAAERQRLEALRAKSVPIPPPPPPPEPVPPADAPKSTAAAPLANGQLSDAPKPFASTLANGETKNAAPVAAPEPHKPPGGMINGGFPALNQAQPVQPTQKPASTAPSPNPPQVNGAPAAALKPQPPPAAPVAKPDRHVEVHKKLKQLRAFVDQQRKVNPQLKARMGEMRREIRTSVGQLVEGALSNNRQAVSKITANLQEALQGRVPSQPVDPNEFLLEPRSPVENVTNNAPQVPSLFIFLLNVFAKSVISQFINECSAKPQLADAVGTVVAKIFSDPEFQWRGGSMIDLLLAKYRIVCPVLFGFRGSDRTEQGRIRIGWRKAGGAWIPEQMHADRMTGLGAGFGAIALRDFSRSKNQNPFPPSRYWAALARIVNTPANEMSDTQCLVLKAMIENYEQRFIHFYGNAAVAALRLALVEFPAKAPKMTAAVGALPVLAQLLKGDYGLALQ</sequence>
<name>J3P036_GAET3</name>
<dbReference type="VEuPathDB" id="FungiDB:GGTG_06883"/>
<keyword evidence="14" id="KW-1185">Reference proteome</keyword>
<evidence type="ECO:0000256" key="11">
    <source>
        <dbReference type="SAM" id="MobiDB-lite"/>
    </source>
</evidence>
<accession>J3P036</accession>
<dbReference type="Pfam" id="PF07817">
    <property type="entry name" value="GLE1"/>
    <property type="match status" value="1"/>
</dbReference>
<keyword evidence="5" id="KW-0653">Protein transport</keyword>
<evidence type="ECO:0000256" key="6">
    <source>
        <dbReference type="ARBA" id="ARBA00023010"/>
    </source>
</evidence>
<reference evidence="12" key="3">
    <citation type="submission" date="2010-09" db="EMBL/GenBank/DDBJ databases">
        <title>Annotation of Gaeumannomyces graminis var. tritici R3-111a-1.</title>
        <authorList>
            <consortium name="The Broad Institute Genome Sequencing Platform"/>
            <person name="Ma L.-J."/>
            <person name="Dead R."/>
            <person name="Young S.K."/>
            <person name="Zeng Q."/>
            <person name="Gargeya S."/>
            <person name="Fitzgerald M."/>
            <person name="Haas B."/>
            <person name="Abouelleil A."/>
            <person name="Alvarado L."/>
            <person name="Arachchi H.M."/>
            <person name="Berlin A."/>
            <person name="Brown A."/>
            <person name="Chapman S.B."/>
            <person name="Chen Z."/>
            <person name="Dunbar C."/>
            <person name="Freedman E."/>
            <person name="Gearin G."/>
            <person name="Gellesch M."/>
            <person name="Goldberg J."/>
            <person name="Griggs A."/>
            <person name="Gujja S."/>
            <person name="Heiman D."/>
            <person name="Howarth C."/>
            <person name="Larson L."/>
            <person name="Lui A."/>
            <person name="MacDonald P.J.P."/>
            <person name="Mehta T."/>
            <person name="Montmayeur A."/>
            <person name="Murphy C."/>
            <person name="Neiman D."/>
            <person name="Pearson M."/>
            <person name="Priest M."/>
            <person name="Roberts A."/>
            <person name="Saif S."/>
            <person name="Shea T."/>
            <person name="Shenoy N."/>
            <person name="Sisk P."/>
            <person name="Stolte C."/>
            <person name="Sykes S."/>
            <person name="Yandava C."/>
            <person name="Wortman J."/>
            <person name="Nusbaum C."/>
            <person name="Birren B."/>
        </authorList>
    </citation>
    <scope>NUCLEOTIDE SEQUENCE</scope>
    <source>
        <strain evidence="12">R3-111a-1</strain>
    </source>
</reference>
<dbReference type="GO" id="GO:0016973">
    <property type="term" value="P:poly(A)+ mRNA export from nucleus"/>
    <property type="evidence" value="ECO:0007669"/>
    <property type="project" value="InterPro"/>
</dbReference>
<keyword evidence="6" id="KW-0811">Translocation</keyword>
<feature type="compositionally biased region" description="Basic and acidic residues" evidence="11">
    <location>
        <begin position="85"/>
        <end position="111"/>
    </location>
</feature>
<feature type="compositionally biased region" description="Polar residues" evidence="11">
    <location>
        <begin position="189"/>
        <end position="205"/>
    </location>
</feature>
<evidence type="ECO:0000256" key="3">
    <source>
        <dbReference type="ARBA" id="ARBA00022448"/>
    </source>
</evidence>
<dbReference type="GO" id="GO:0031369">
    <property type="term" value="F:translation initiation factor binding"/>
    <property type="evidence" value="ECO:0007669"/>
    <property type="project" value="TreeGrafter"/>
</dbReference>
<dbReference type="EMBL" id="GL385397">
    <property type="protein sequence ID" value="EJT76969.1"/>
    <property type="molecule type" value="Genomic_DNA"/>
</dbReference>
<dbReference type="EnsemblFungi" id="EJT76969">
    <property type="protein sequence ID" value="EJT76969"/>
    <property type="gene ID" value="GGTG_06883"/>
</dbReference>
<dbReference type="GO" id="GO:0000822">
    <property type="term" value="F:inositol hexakisphosphate binding"/>
    <property type="evidence" value="ECO:0007669"/>
    <property type="project" value="TreeGrafter"/>
</dbReference>
<feature type="region of interest" description="Disordered" evidence="11">
    <location>
        <begin position="85"/>
        <end position="234"/>
    </location>
</feature>
<dbReference type="InterPro" id="IPR012476">
    <property type="entry name" value="GLE1"/>
</dbReference>
<comment type="subcellular location">
    <subcellularLocation>
        <location evidence="1">Nucleus</location>
        <location evidence="1">Nuclear pore complex</location>
    </subcellularLocation>
</comment>
<evidence type="ECO:0000256" key="9">
    <source>
        <dbReference type="ARBA" id="ARBA00026227"/>
    </source>
</evidence>
<protein>
    <recommendedName>
        <fullName evidence="9">mRNA export factor GLE1</fullName>
    </recommendedName>
    <alternativeName>
        <fullName evidence="10">Nucleoporin GLE1</fullName>
    </alternativeName>
</protein>
<evidence type="ECO:0000256" key="7">
    <source>
        <dbReference type="ARBA" id="ARBA00023132"/>
    </source>
</evidence>
<dbReference type="Gene3D" id="1.25.40.510">
    <property type="entry name" value="GLE1-like"/>
    <property type="match status" value="1"/>
</dbReference>
<evidence type="ECO:0000256" key="4">
    <source>
        <dbReference type="ARBA" id="ARBA00022816"/>
    </source>
</evidence>
<comment type="similarity">
    <text evidence="2">Belongs to the GLE1 family.</text>
</comment>
<keyword evidence="8" id="KW-0539">Nucleus</keyword>
<keyword evidence="7" id="KW-0906">Nuclear pore complex</keyword>
<dbReference type="PANTHER" id="PTHR12960:SF0">
    <property type="entry name" value="MRNA EXPORT FACTOR GLE1"/>
    <property type="match status" value="1"/>
</dbReference>
<dbReference type="HOGENOM" id="CLU_018821_0_0_1"/>
<reference evidence="14" key="1">
    <citation type="submission" date="2010-07" db="EMBL/GenBank/DDBJ databases">
        <title>The genome sequence of Gaeumannomyces graminis var. tritici strain R3-111a-1.</title>
        <authorList>
            <consortium name="The Broad Institute Genome Sequencing Platform"/>
            <person name="Ma L.-J."/>
            <person name="Dead R."/>
            <person name="Young S."/>
            <person name="Zeng Q."/>
            <person name="Koehrsen M."/>
            <person name="Alvarado L."/>
            <person name="Berlin A."/>
            <person name="Chapman S.B."/>
            <person name="Chen Z."/>
            <person name="Freedman E."/>
            <person name="Gellesch M."/>
            <person name="Goldberg J."/>
            <person name="Griggs A."/>
            <person name="Gujja S."/>
            <person name="Heilman E.R."/>
            <person name="Heiman D."/>
            <person name="Hepburn T."/>
            <person name="Howarth C."/>
            <person name="Jen D."/>
            <person name="Larson L."/>
            <person name="Mehta T."/>
            <person name="Neiman D."/>
            <person name="Pearson M."/>
            <person name="Roberts A."/>
            <person name="Saif S."/>
            <person name="Shea T."/>
            <person name="Shenoy N."/>
            <person name="Sisk P."/>
            <person name="Stolte C."/>
            <person name="Sykes S."/>
            <person name="Walk T."/>
            <person name="White J."/>
            <person name="Yandava C."/>
            <person name="Haas B."/>
            <person name="Nusbaum C."/>
            <person name="Birren B."/>
        </authorList>
    </citation>
    <scope>NUCLEOTIDE SEQUENCE [LARGE SCALE GENOMIC DNA]</scope>
    <source>
        <strain evidence="14">R3-111a-1</strain>
    </source>
</reference>
<evidence type="ECO:0000256" key="2">
    <source>
        <dbReference type="ARBA" id="ARBA00011056"/>
    </source>
</evidence>